<reference evidence="2 3" key="1">
    <citation type="submission" date="2019-02" db="EMBL/GenBank/DDBJ databases">
        <authorList>
            <consortium name="Pathogen Informatics"/>
        </authorList>
    </citation>
    <scope>NUCLEOTIDE SEQUENCE [LARGE SCALE GENOMIC DNA]</scope>
    <source>
        <strain evidence="2 3">3012STDY6944375</strain>
    </source>
</reference>
<evidence type="ECO:0000256" key="1">
    <source>
        <dbReference type="SAM" id="SignalP"/>
    </source>
</evidence>
<dbReference type="Proteomes" id="UP000290013">
    <property type="component" value="Chromosome"/>
</dbReference>
<dbReference type="EMBL" id="LR215974">
    <property type="protein sequence ID" value="VFB02797.1"/>
    <property type="molecule type" value="Genomic_DNA"/>
</dbReference>
<keyword evidence="1" id="KW-0732">Signal</keyword>
<gene>
    <name evidence="2" type="ORF">NCTC12078_00778</name>
</gene>
<evidence type="ECO:0000313" key="2">
    <source>
        <dbReference type="EMBL" id="VFB02797.1"/>
    </source>
</evidence>
<dbReference type="KEGG" id="ctai:NCTC12078_00778"/>
<organism evidence="2 3">
    <name type="scientific">Chryseobacterium taihuense</name>
    <dbReference type="NCBI Taxonomy" id="1141221"/>
    <lineage>
        <taxon>Bacteria</taxon>
        <taxon>Pseudomonadati</taxon>
        <taxon>Bacteroidota</taxon>
        <taxon>Flavobacteriia</taxon>
        <taxon>Flavobacteriales</taxon>
        <taxon>Weeksellaceae</taxon>
        <taxon>Chryseobacterium group</taxon>
        <taxon>Chryseobacterium</taxon>
    </lineage>
</organism>
<accession>A0A4U8W971</accession>
<name>A0A4U8W971_9FLAO</name>
<evidence type="ECO:0000313" key="3">
    <source>
        <dbReference type="Proteomes" id="UP000290013"/>
    </source>
</evidence>
<dbReference type="AlphaFoldDB" id="A0A4U8W971"/>
<sequence>MKILVFGLLIFSGLVSAQTEIKPLPIDRSQFFNKENTKISDSVSKDPLDSSIAKLYKMPVHKPENINSHSALKLKPADSTKHKIPNALEPVLRSKIASK</sequence>
<proteinExistence type="predicted"/>
<feature type="signal peptide" evidence="1">
    <location>
        <begin position="1"/>
        <end position="17"/>
    </location>
</feature>
<dbReference type="RefSeq" id="WP_130913549.1">
    <property type="nucleotide sequence ID" value="NZ_LR215974.1"/>
</dbReference>
<feature type="chain" id="PRO_5020743926" evidence="1">
    <location>
        <begin position="18"/>
        <end position="99"/>
    </location>
</feature>
<protein>
    <submittedName>
        <fullName evidence="2">Uncharacterized protein</fullName>
    </submittedName>
</protein>